<keyword evidence="4" id="KW-0547">Nucleotide-binding</keyword>
<keyword evidence="2" id="KW-0812">Transmembrane</keyword>
<keyword evidence="4" id="KW-0067">ATP-binding</keyword>
<dbReference type="AlphaFoldDB" id="A0A449B5L2"/>
<keyword evidence="1" id="KW-0175">Coiled coil</keyword>
<keyword evidence="2" id="KW-0472">Membrane</keyword>
<dbReference type="InterPro" id="IPR027417">
    <property type="entry name" value="P-loop_NTPase"/>
</dbReference>
<dbReference type="InterPro" id="IPR051162">
    <property type="entry name" value="T4SS_component"/>
</dbReference>
<name>A0A449B5L2_9BACT</name>
<dbReference type="OrthoDB" id="9804380at2"/>
<organism evidence="4 5">
    <name type="scientific">Mycoplasmopsis columboralis</name>
    <dbReference type="NCBI Taxonomy" id="171282"/>
    <lineage>
        <taxon>Bacteria</taxon>
        <taxon>Bacillati</taxon>
        <taxon>Mycoplasmatota</taxon>
        <taxon>Mycoplasmoidales</taxon>
        <taxon>Metamycoplasmataceae</taxon>
        <taxon>Mycoplasmopsis</taxon>
    </lineage>
</organism>
<dbReference type="EMBL" id="LR215039">
    <property type="protein sequence ID" value="VEU75866.1"/>
    <property type="molecule type" value="Genomic_DNA"/>
</dbReference>
<accession>A0A449B5L2</accession>
<dbReference type="PANTHER" id="PTHR30121">
    <property type="entry name" value="UNCHARACTERIZED PROTEIN YJGR-RELATED"/>
    <property type="match status" value="1"/>
</dbReference>
<feature type="transmembrane region" description="Helical" evidence="2">
    <location>
        <begin position="21"/>
        <end position="38"/>
    </location>
</feature>
<evidence type="ECO:0000313" key="4">
    <source>
        <dbReference type="EMBL" id="VEU75866.1"/>
    </source>
</evidence>
<dbReference type="Gene3D" id="1.10.8.730">
    <property type="match status" value="1"/>
</dbReference>
<dbReference type="GO" id="GO:0005524">
    <property type="term" value="F:ATP binding"/>
    <property type="evidence" value="ECO:0007669"/>
    <property type="project" value="UniProtKB-KW"/>
</dbReference>
<keyword evidence="2" id="KW-1133">Transmembrane helix</keyword>
<evidence type="ECO:0000313" key="5">
    <source>
        <dbReference type="Proteomes" id="UP000289497"/>
    </source>
</evidence>
<dbReference type="NCBIfam" id="NF045975">
    <property type="entry name" value="VirB4_plasma"/>
    <property type="match status" value="1"/>
</dbReference>
<protein>
    <submittedName>
        <fullName evidence="4">Conjugal transfer ATP-binding protein TraC</fullName>
    </submittedName>
</protein>
<sequence length="871" mass="101161">MKLQTNKLRKYKQFSLRGLNVIDITILISVILITVFAVHQIGSLITKLVVGVIIVSLGGLLILKEPKHKTRIYLVIYRMLVHLLRQKLFTKNKLGNFNTKTLLNLKNFEDNFLKLSLSKDNTSYALALEVFGKDITINKFEEQEVYYQKLTQAFANLNDKIFIVKIPEFVSLEENIKSLETLKVDENMQALKNAWKSDLETLDTYEKVDKYYVVMVSSNKNELYHGIKNLQARLFQTEIFSKMLNKLDFLKMLNKVYRFGNEFSEEELIDMLDKNNLNEIFAFDKVLFKKNYFKTDNVFNSIQTISEYPLRLKQSWIIDTFKSNSMIIWSLNPVSEKHKERILNRAEQNLEEIKEEVQNRYKKRKITKDQDALNELSESLVSGEDQLFESSFILVNRAFNLEDLKAQQKENEENIKSWKGVVNNLKYRQFDAYSAMLFKNTDMLKEYTEQLSTNIGFAWVFHNQYFNDKFFSIIGNSNYNGNSPIFFDQGINNGRRNNFNMFILGTSGSGKSTFAKKLIAPKIAKKDKVIVLDPQSEYSKSLMQLGAVKINLGTNADVAFNPLQIRKIFNPDSSLSILTRNSELLTLNENALMKWFKIIYPHFNEDHIILLRSAIRKVWEKHFKDIDQDLSTLSNDQYPIMSDLINELEQEEPSPEISKVLKHLKVDFQEKGQYHHLYNKTTNVDLSSNAIIFDTSALMKSSSELFNGAFYLIISFIQGLISNRENKDNSKIWILIDEAHMFIDERNESTLDFIFTTVKEGRKFNCGTIITTQNPQDFTKTQNIIQKGQAILENCQYSVLLKCKSETINEINKLFKNSGGLSELEQNFLAFASVGQGILIVDSSEKIAFDAYYNQEEKRLFFDKGDLRIYD</sequence>
<dbReference type="CDD" id="cd01127">
    <property type="entry name" value="TrwB_TraG_TraD_VirD4"/>
    <property type="match status" value="2"/>
</dbReference>
<gene>
    <name evidence="4" type="primary">traC_1</name>
    <name evidence="4" type="ORF">NCTC10179_00022</name>
</gene>
<feature type="transmembrane region" description="Helical" evidence="2">
    <location>
        <begin position="44"/>
        <end position="63"/>
    </location>
</feature>
<dbReference type="Pfam" id="PF19044">
    <property type="entry name" value="P-loop_TraG"/>
    <property type="match status" value="1"/>
</dbReference>
<feature type="domain" description="TraG P-loop" evidence="3">
    <location>
        <begin position="487"/>
        <end position="825"/>
    </location>
</feature>
<dbReference type="PANTHER" id="PTHR30121:SF6">
    <property type="entry name" value="SLR6007 PROTEIN"/>
    <property type="match status" value="1"/>
</dbReference>
<evidence type="ECO:0000256" key="2">
    <source>
        <dbReference type="SAM" id="Phobius"/>
    </source>
</evidence>
<dbReference type="RefSeq" id="WP_129693720.1">
    <property type="nucleotide sequence ID" value="NZ_LR215039.1"/>
</dbReference>
<keyword evidence="5" id="KW-1185">Reference proteome</keyword>
<evidence type="ECO:0000259" key="3">
    <source>
        <dbReference type="Pfam" id="PF19044"/>
    </source>
</evidence>
<reference evidence="4 5" key="1">
    <citation type="submission" date="2019-01" db="EMBL/GenBank/DDBJ databases">
        <authorList>
            <consortium name="Pathogen Informatics"/>
        </authorList>
    </citation>
    <scope>NUCLEOTIDE SEQUENCE [LARGE SCALE GENOMIC DNA]</scope>
    <source>
        <strain evidence="4 5">NCTC10179</strain>
    </source>
</reference>
<dbReference type="InterPro" id="IPR043964">
    <property type="entry name" value="P-loop_TraG"/>
</dbReference>
<evidence type="ECO:0000256" key="1">
    <source>
        <dbReference type="SAM" id="Coils"/>
    </source>
</evidence>
<dbReference type="SUPFAM" id="SSF52540">
    <property type="entry name" value="P-loop containing nucleoside triphosphate hydrolases"/>
    <property type="match status" value="1"/>
</dbReference>
<feature type="coiled-coil region" evidence="1">
    <location>
        <begin position="336"/>
        <end position="363"/>
    </location>
</feature>
<dbReference type="Proteomes" id="UP000289497">
    <property type="component" value="Chromosome"/>
</dbReference>
<proteinExistence type="predicted"/>
<dbReference type="Gene3D" id="3.40.50.300">
    <property type="entry name" value="P-loop containing nucleotide triphosphate hydrolases"/>
    <property type="match status" value="1"/>
</dbReference>
<dbReference type="KEGG" id="mcou:NCTC10179_00022"/>